<evidence type="ECO:0000256" key="2">
    <source>
        <dbReference type="ARBA" id="ARBA00022618"/>
    </source>
</evidence>
<dbReference type="Proteomes" id="UP001465331">
    <property type="component" value="Unassembled WGS sequence"/>
</dbReference>
<comment type="similarity">
    <text evidence="1 6">Belongs to the MinC family.</text>
</comment>
<comment type="caution">
    <text evidence="9">The sequence shown here is derived from an EMBL/GenBank/DDBJ whole genome shotgun (WGS) entry which is preliminary data.</text>
</comment>
<evidence type="ECO:0000256" key="5">
    <source>
        <dbReference type="ARBA" id="ARBA00025606"/>
    </source>
</evidence>
<dbReference type="HAMAP" id="MF_00267">
    <property type="entry name" value="MinC"/>
    <property type="match status" value="1"/>
</dbReference>
<keyword evidence="2 6" id="KW-0132">Cell division</keyword>
<dbReference type="PANTHER" id="PTHR34108:SF1">
    <property type="entry name" value="SEPTUM SITE-DETERMINING PROTEIN MINC"/>
    <property type="match status" value="1"/>
</dbReference>
<gene>
    <name evidence="6 9" type="primary">minC</name>
    <name evidence="9" type="ORF">ABSH63_01250</name>
</gene>
<dbReference type="InterPro" id="IPR016098">
    <property type="entry name" value="CAP/MinC_C"/>
</dbReference>
<comment type="function">
    <text evidence="5 6">Cell division inhibitor that blocks the formation of polar Z ring septums. Rapidly oscillates between the poles of the cell to destabilize FtsZ filaments that have formed before they mature into polar Z rings. Prevents FtsZ polymerization.</text>
</comment>
<dbReference type="InterPro" id="IPR036145">
    <property type="entry name" value="MinC_C_sf"/>
</dbReference>
<dbReference type="Pfam" id="PF05209">
    <property type="entry name" value="MinC_N"/>
    <property type="match status" value="1"/>
</dbReference>
<dbReference type="RefSeq" id="WP_352886644.1">
    <property type="nucleotide sequence ID" value="NZ_JBEPIJ010000001.1"/>
</dbReference>
<dbReference type="InterPro" id="IPR013033">
    <property type="entry name" value="MinC"/>
</dbReference>
<reference evidence="9 10" key="1">
    <citation type="submission" date="2024-06" db="EMBL/GenBank/DDBJ databases">
        <authorList>
            <person name="Li Z."/>
            <person name="Jiang Y."/>
        </authorList>
    </citation>
    <scope>NUCLEOTIDE SEQUENCE [LARGE SCALE GENOMIC DNA]</scope>
    <source>
        <strain evidence="9 10">HSW-8</strain>
    </source>
</reference>
<evidence type="ECO:0000256" key="3">
    <source>
        <dbReference type="ARBA" id="ARBA00023210"/>
    </source>
</evidence>
<keyword evidence="3 6" id="KW-0717">Septation</keyword>
<evidence type="ECO:0000259" key="8">
    <source>
        <dbReference type="Pfam" id="PF05209"/>
    </source>
</evidence>
<evidence type="ECO:0000313" key="10">
    <source>
        <dbReference type="Proteomes" id="UP001465331"/>
    </source>
</evidence>
<dbReference type="SUPFAM" id="SSF63848">
    <property type="entry name" value="Cell-division inhibitor MinC, C-terminal domain"/>
    <property type="match status" value="1"/>
</dbReference>
<organism evidence="9 10">
    <name type="scientific">Sinimarinibacterium thermocellulolyticum</name>
    <dbReference type="NCBI Taxonomy" id="3170016"/>
    <lineage>
        <taxon>Bacteria</taxon>
        <taxon>Pseudomonadati</taxon>
        <taxon>Pseudomonadota</taxon>
        <taxon>Gammaproteobacteria</taxon>
        <taxon>Nevskiales</taxon>
        <taxon>Nevskiaceae</taxon>
        <taxon>Sinimarinibacterium</taxon>
    </lineage>
</organism>
<dbReference type="Gene3D" id="3.30.70.260">
    <property type="match status" value="1"/>
</dbReference>
<keyword evidence="10" id="KW-1185">Reference proteome</keyword>
<dbReference type="Pfam" id="PF03775">
    <property type="entry name" value="MinC_C"/>
    <property type="match status" value="1"/>
</dbReference>
<dbReference type="NCBIfam" id="TIGR01222">
    <property type="entry name" value="minC"/>
    <property type="match status" value="1"/>
</dbReference>
<sequence>MTPKKALEFKGRMLSLTRARILDPDPAAITAQLQAFARQLPQAVKGMPVMLEADTAVDLDAVLAAMREVGMQPLGVAEGPLATAALSYGLAVLPADGAQRARTAASSVEPAQSPAPARCPARIVTDPVRSGQQIYAADGDLVVLNTVSAGAEIAADGCVHVYGTLRGRAIAGARGDALARIFCRRFEAELVAVAGVYAVAEQMQGELRRQAVQVWLADGKLRIERLDV</sequence>
<dbReference type="InterPro" id="IPR007874">
    <property type="entry name" value="MinC_N"/>
</dbReference>
<dbReference type="PANTHER" id="PTHR34108">
    <property type="entry name" value="SEPTUM SITE-DETERMINING PROTEIN MINC"/>
    <property type="match status" value="1"/>
</dbReference>
<evidence type="ECO:0000256" key="1">
    <source>
        <dbReference type="ARBA" id="ARBA00006291"/>
    </source>
</evidence>
<feature type="domain" description="Septum formation inhibitor MinC N-terminal" evidence="8">
    <location>
        <begin position="7"/>
        <end position="73"/>
    </location>
</feature>
<keyword evidence="4 6" id="KW-0131">Cell cycle</keyword>
<dbReference type="Gene3D" id="2.160.20.70">
    <property type="match status" value="1"/>
</dbReference>
<evidence type="ECO:0000259" key="7">
    <source>
        <dbReference type="Pfam" id="PF03775"/>
    </source>
</evidence>
<comment type="subunit">
    <text evidence="6">Interacts with MinD and FtsZ.</text>
</comment>
<protein>
    <recommendedName>
        <fullName evidence="6">Probable septum site-determining protein MinC</fullName>
    </recommendedName>
</protein>
<evidence type="ECO:0000256" key="6">
    <source>
        <dbReference type="HAMAP-Rule" id="MF_00267"/>
    </source>
</evidence>
<proteinExistence type="inferred from homology"/>
<evidence type="ECO:0000256" key="4">
    <source>
        <dbReference type="ARBA" id="ARBA00023306"/>
    </source>
</evidence>
<evidence type="ECO:0000313" key="9">
    <source>
        <dbReference type="EMBL" id="MES0872640.1"/>
    </source>
</evidence>
<feature type="domain" description="Septum formation inhibitor MinC C-terminal" evidence="7">
    <location>
        <begin position="123"/>
        <end position="224"/>
    </location>
</feature>
<dbReference type="EMBL" id="JBEPIJ010000001">
    <property type="protein sequence ID" value="MES0872640.1"/>
    <property type="molecule type" value="Genomic_DNA"/>
</dbReference>
<accession>A0ABV2A5V6</accession>
<name>A0ABV2A5V6_9GAMM</name>
<dbReference type="InterPro" id="IPR005526">
    <property type="entry name" value="Septum_form_inhib_MinC_C"/>
</dbReference>